<dbReference type="EMBL" id="JACHGN010000007">
    <property type="protein sequence ID" value="MBB5133817.1"/>
    <property type="molecule type" value="Genomic_DNA"/>
</dbReference>
<dbReference type="Proteomes" id="UP000578449">
    <property type="component" value="Unassembled WGS sequence"/>
</dbReference>
<evidence type="ECO:0000313" key="1">
    <source>
        <dbReference type="EMBL" id="MBB5133817.1"/>
    </source>
</evidence>
<dbReference type="RefSeq" id="WP_185050785.1">
    <property type="nucleotide sequence ID" value="NZ_BAABIX010000073.1"/>
</dbReference>
<dbReference type="AlphaFoldDB" id="A0A840P9D9"/>
<gene>
    <name evidence="1" type="ORF">HNP84_003543</name>
</gene>
<proteinExistence type="predicted"/>
<accession>A0A840P9D9</accession>
<evidence type="ECO:0000313" key="2">
    <source>
        <dbReference type="Proteomes" id="UP000578449"/>
    </source>
</evidence>
<keyword evidence="2" id="KW-1185">Reference proteome</keyword>
<comment type="caution">
    <text evidence="1">The sequence shown here is derived from an EMBL/GenBank/DDBJ whole genome shotgun (WGS) entry which is preliminary data.</text>
</comment>
<reference evidence="1 2" key="1">
    <citation type="submission" date="2020-08" db="EMBL/GenBank/DDBJ databases">
        <title>Genomic Encyclopedia of Type Strains, Phase IV (KMG-IV): sequencing the most valuable type-strain genomes for metagenomic binning, comparative biology and taxonomic classification.</title>
        <authorList>
            <person name="Goeker M."/>
        </authorList>
    </citation>
    <scope>NUCLEOTIDE SEQUENCE [LARGE SCALE GENOMIC DNA]</scope>
    <source>
        <strain evidence="1 2">DSM 45615</strain>
    </source>
</reference>
<name>A0A840P9D9_9ACTN</name>
<sequence>MENEVVWAARQVREHVAELVTDGRAEVVAAELDSLIEAGADDEARLDRVLAGYDHVWTWLNERLGDRPAVWRKYVDPSPGDFGDIDALVYQCPAGHRWVRLGVGTPVPACAEQGCGQPLSRA</sequence>
<protein>
    <submittedName>
        <fullName evidence="1">Uncharacterized protein</fullName>
    </submittedName>
</protein>
<organism evidence="1 2">
    <name type="scientific">Thermocatellispora tengchongensis</name>
    <dbReference type="NCBI Taxonomy" id="1073253"/>
    <lineage>
        <taxon>Bacteria</taxon>
        <taxon>Bacillati</taxon>
        <taxon>Actinomycetota</taxon>
        <taxon>Actinomycetes</taxon>
        <taxon>Streptosporangiales</taxon>
        <taxon>Streptosporangiaceae</taxon>
        <taxon>Thermocatellispora</taxon>
    </lineage>
</organism>